<reference evidence="1 2" key="1">
    <citation type="journal article" date="2019" name="Nat. Ecol. Evol.">
        <title>Megaphylogeny resolves global patterns of mushroom evolution.</title>
        <authorList>
            <person name="Varga T."/>
            <person name="Krizsan K."/>
            <person name="Foldi C."/>
            <person name="Dima B."/>
            <person name="Sanchez-Garcia M."/>
            <person name="Sanchez-Ramirez S."/>
            <person name="Szollosi G.J."/>
            <person name="Szarkandi J.G."/>
            <person name="Papp V."/>
            <person name="Albert L."/>
            <person name="Andreopoulos W."/>
            <person name="Angelini C."/>
            <person name="Antonin V."/>
            <person name="Barry K.W."/>
            <person name="Bougher N.L."/>
            <person name="Buchanan P."/>
            <person name="Buyck B."/>
            <person name="Bense V."/>
            <person name="Catcheside P."/>
            <person name="Chovatia M."/>
            <person name="Cooper J."/>
            <person name="Damon W."/>
            <person name="Desjardin D."/>
            <person name="Finy P."/>
            <person name="Geml J."/>
            <person name="Haridas S."/>
            <person name="Hughes K."/>
            <person name="Justo A."/>
            <person name="Karasinski D."/>
            <person name="Kautmanova I."/>
            <person name="Kiss B."/>
            <person name="Kocsube S."/>
            <person name="Kotiranta H."/>
            <person name="LaButti K.M."/>
            <person name="Lechner B.E."/>
            <person name="Liimatainen K."/>
            <person name="Lipzen A."/>
            <person name="Lukacs Z."/>
            <person name="Mihaltcheva S."/>
            <person name="Morgado L.N."/>
            <person name="Niskanen T."/>
            <person name="Noordeloos M.E."/>
            <person name="Ohm R.A."/>
            <person name="Ortiz-Santana B."/>
            <person name="Ovrebo C."/>
            <person name="Racz N."/>
            <person name="Riley R."/>
            <person name="Savchenko A."/>
            <person name="Shiryaev A."/>
            <person name="Soop K."/>
            <person name="Spirin V."/>
            <person name="Szebenyi C."/>
            <person name="Tomsovsky M."/>
            <person name="Tulloss R.E."/>
            <person name="Uehling J."/>
            <person name="Grigoriev I.V."/>
            <person name="Vagvolgyi C."/>
            <person name="Papp T."/>
            <person name="Martin F.M."/>
            <person name="Miettinen O."/>
            <person name="Hibbett D.S."/>
            <person name="Nagy L.G."/>
        </authorList>
    </citation>
    <scope>NUCLEOTIDE SEQUENCE [LARGE SCALE GENOMIC DNA]</scope>
    <source>
        <strain evidence="1 2">NL-1719</strain>
    </source>
</reference>
<organism evidence="1 2">
    <name type="scientific">Pluteus cervinus</name>
    <dbReference type="NCBI Taxonomy" id="181527"/>
    <lineage>
        <taxon>Eukaryota</taxon>
        <taxon>Fungi</taxon>
        <taxon>Dikarya</taxon>
        <taxon>Basidiomycota</taxon>
        <taxon>Agaricomycotina</taxon>
        <taxon>Agaricomycetes</taxon>
        <taxon>Agaricomycetidae</taxon>
        <taxon>Agaricales</taxon>
        <taxon>Pluteineae</taxon>
        <taxon>Pluteaceae</taxon>
        <taxon>Pluteus</taxon>
    </lineage>
</organism>
<keyword evidence="2" id="KW-1185">Reference proteome</keyword>
<protein>
    <submittedName>
        <fullName evidence="1">Uncharacterized protein</fullName>
    </submittedName>
</protein>
<evidence type="ECO:0000313" key="2">
    <source>
        <dbReference type="Proteomes" id="UP000308600"/>
    </source>
</evidence>
<gene>
    <name evidence="1" type="ORF">BDN72DRAFT_594527</name>
</gene>
<evidence type="ECO:0000313" key="1">
    <source>
        <dbReference type="EMBL" id="TFK69615.1"/>
    </source>
</evidence>
<accession>A0ACD3AV50</accession>
<sequence>MVLDIPPALNLSGLSKEDAYNKVESEILRLKDQIRSLLSVRNSLSPISNLPNELLAKIFMHCCDFNESGTYSNIRPCNGDNDDDRAQPEMRLVVSWVSRHWRNVAVEHRPLWDLVINLLHPPINLDYVNSCTARSQHIHVDLARPENNLVVACLSTMSRSKTTYLKLDFSFGATSTTGIRYIWTQPFPLLQTLTLHSINVRCDDYRSVGFPALQSLTLVSCTFNWAFVTSLASTISKLEIANPRTTIPIPTFVRLLQSFPRLSECILSSCLKDEEDSAPAIPRLNRMCLLQLTKMSLSESTGHIIQLLRFIDIPNASLKIIPDEPIDQDAAELLCILRDSHGRAWSSIHHLQLGDWFTVANSGAHLKHSIYTPRPHLLQPPACQHLDFTTLESLWARSLSIDLLEIFSHLTQLQRVVLESSDALEIFVTFMCTKAHNDASTLLFPALQELVLASLNSEAENWLEMLYDILASRKIWGFGLRKLVLFRCDKVGVGQFVRLKEVVGEVEFRRDGSGLLLT</sequence>
<dbReference type="Proteomes" id="UP000308600">
    <property type="component" value="Unassembled WGS sequence"/>
</dbReference>
<dbReference type="EMBL" id="ML208327">
    <property type="protein sequence ID" value="TFK69615.1"/>
    <property type="molecule type" value="Genomic_DNA"/>
</dbReference>
<proteinExistence type="predicted"/>
<name>A0ACD3AV50_9AGAR</name>